<evidence type="ECO:0000259" key="6">
    <source>
        <dbReference type="PROSITE" id="PS51460"/>
    </source>
</evidence>
<dbReference type="PANTHER" id="PTHR45615:SF63">
    <property type="entry name" value="CHROMOSOME UNDETERMINED SCAFFOLD_10, WHOLE GENOME SHOTGUN SEQUENCE"/>
    <property type="match status" value="1"/>
</dbReference>
<feature type="compositionally biased region" description="Basic and acidic residues" evidence="5">
    <location>
        <begin position="192"/>
        <end position="205"/>
    </location>
</feature>
<keyword evidence="8" id="KW-1185">Reference proteome</keyword>
<dbReference type="Proteomes" id="UP000027586">
    <property type="component" value="Unassembled WGS sequence"/>
</dbReference>
<evidence type="ECO:0000256" key="4">
    <source>
        <dbReference type="SAM" id="Coils"/>
    </source>
</evidence>
<feature type="coiled-coil region" evidence="4">
    <location>
        <begin position="807"/>
        <end position="841"/>
    </location>
</feature>
<keyword evidence="3" id="KW-0206">Cytoskeleton</keyword>
<keyword evidence="2" id="KW-0963">Cytoplasm</keyword>
<feature type="compositionally biased region" description="Polar residues" evidence="5">
    <location>
        <begin position="2684"/>
        <end position="2694"/>
    </location>
</feature>
<evidence type="ECO:0000256" key="2">
    <source>
        <dbReference type="ARBA" id="ARBA00022490"/>
    </source>
</evidence>
<dbReference type="SMART" id="SM00243">
    <property type="entry name" value="GAS2"/>
    <property type="match status" value="1"/>
</dbReference>
<feature type="region of interest" description="Disordered" evidence="5">
    <location>
        <begin position="2716"/>
        <end position="2744"/>
    </location>
</feature>
<evidence type="ECO:0000313" key="8">
    <source>
        <dbReference type="Proteomes" id="UP000027586"/>
    </source>
</evidence>
<dbReference type="SUPFAM" id="SSF143575">
    <property type="entry name" value="GAS2 domain-like"/>
    <property type="match status" value="1"/>
</dbReference>
<comment type="caution">
    <text evidence="7">The sequence shown here is derived from an EMBL/GenBank/DDBJ whole genome shotgun (WGS) entry which is preliminary data.</text>
</comment>
<dbReference type="PROSITE" id="PS51460">
    <property type="entry name" value="GAR"/>
    <property type="match status" value="1"/>
</dbReference>
<evidence type="ECO:0000256" key="3">
    <source>
        <dbReference type="ARBA" id="ARBA00023212"/>
    </source>
</evidence>
<evidence type="ECO:0000256" key="5">
    <source>
        <dbReference type="SAM" id="MobiDB-lite"/>
    </source>
</evidence>
<dbReference type="STRING" id="1263082.A0A068SDZ5"/>
<dbReference type="EMBL" id="CBTN010000081">
    <property type="protein sequence ID" value="CDH60027.1"/>
    <property type="molecule type" value="Genomic_DNA"/>
</dbReference>
<proteinExistence type="predicted"/>
<dbReference type="GO" id="GO:0005856">
    <property type="term" value="C:cytoskeleton"/>
    <property type="evidence" value="ECO:0007669"/>
    <property type="project" value="UniProtKB-SubCell"/>
</dbReference>
<reference evidence="7" key="1">
    <citation type="submission" date="2013-08" db="EMBL/GenBank/DDBJ databases">
        <title>Gene expansion shapes genome architecture in the human pathogen Lichtheimia corymbifera: an evolutionary genomics analysis in the ancient terrestrial Mucorales (Mucoromycotina).</title>
        <authorList>
            <person name="Schwartze V.U."/>
            <person name="Winter S."/>
            <person name="Shelest E."/>
            <person name="Marcet-Houben M."/>
            <person name="Horn F."/>
            <person name="Wehner S."/>
            <person name="Hoffmann K."/>
            <person name="Riege K."/>
            <person name="Sammeth M."/>
            <person name="Nowrousian M."/>
            <person name="Valiante V."/>
            <person name="Linde J."/>
            <person name="Jacobsen I.D."/>
            <person name="Marz M."/>
            <person name="Brakhage A.A."/>
            <person name="Gabaldon T."/>
            <person name="Bocker S."/>
            <person name="Voigt K."/>
        </authorList>
    </citation>
    <scope>NUCLEOTIDE SEQUENCE [LARGE SCALE GENOMIC DNA]</scope>
    <source>
        <strain evidence="7">FSU 9682</strain>
    </source>
</reference>
<dbReference type="OrthoDB" id="2359410at2759"/>
<feature type="region of interest" description="Disordered" evidence="5">
    <location>
        <begin position="180"/>
        <end position="205"/>
    </location>
</feature>
<accession>A0A068SDZ5</accession>
<comment type="subcellular location">
    <subcellularLocation>
        <location evidence="1">Cytoplasm</location>
        <location evidence="1">Cytoskeleton</location>
    </subcellularLocation>
</comment>
<feature type="region of interest" description="Disordered" evidence="5">
    <location>
        <begin position="2619"/>
        <end position="2702"/>
    </location>
</feature>
<sequence>MSSTSNKGDESTSNSNSSSLQAWLQAHLENYVELGFLKRIPDASSSLQDDDDDNFSCVLACLAHRFCPSSVPDLVTMLQQHENVTSTAIQIFHDELDIPSDIPNRIEYLDNIRHAVEQKQEPTEQSMRLTETTLVTETQHIQVTRRTREYSSSDDEELERHVSNVLNHIHQLRTQLNDMTLKTTSSSSAAQRHQEEKEEGKTNEEDDMAVRVDQFEKDLARFENEDMSAYRSYISHLDDDARAAVASRIQAVDAAHSALEVQLEDDFKAIRTGVLFSKLTLPIRHELETVQAKMLKTTTTEDGIRELEERTQHAGALLDAMEKEYGDAMLNTQSTLSYRSHFEALRQKHHVVCSWVDEVRVWFVEAERIRRWIEERIGLLEKDALDDPVQTLSLQYSLEKVDELTTRHEAMEKEVEQFDHEDMTRLRAHVKALTGVDKQQDDKDLSPADTTTIEITFTTLMTLDRLMHMLRKRSYELQMLTLRVFWEQEHATSQTWVADTDTQVDALLAKARWQLDEEKTMSWAEADSVKSNVVRELLDVEQRIADFDQGQFTTTVNMYQDMDNHSKVELPAHLESRQVALEEAFEALTKRVGYARQVVEQRITVVDFVYRADDLMNEGGRLKEEMAVAEQQAVVGDSDREFMDRIRHFQEQAVQLVTTVAVRIRYPEHVFPASDIQANDEANAMIRSLISSRKSAVILFGDMLDQKLAAYQYVLEMINTADQLHRELRHMHELIENQIKSIAHIKDDVLGARCPLTHQDAEKLTAECTSQRTKLESLREGDVKIMRDAVDALRKDVVELNASAVPISRLDGAMERLEQLLKELEASLALHEQELFGLKARLQWKDGWNETMQQVTTMTQDVWDLIGRIQWRVDTVEPGNMDTVDMEAAYTQKQQQIDDFKQANHLDTIASLFSTMMDAFESIVEKVPEHFQRRQESLNKAFGELVAFFEFARHVLDQHKALAEFSDEASLVHQSGSKLVQDLEKALRNVMSEDMESALFSEPIQDYNRRVQGLLSTLSEKPIPYPSRPATGAVDAYRTSADHDYIHAEIRSFVQGHQDKLKQLHERMTHLESLYVLALEFRTSIVSCTKEAEGLDDRVTNAIQTILPDRQNLALDKINLSTTADPNVLKERHADNVKSTESIEATLGDLQKKAVSLNESIQQSDVYAHVEDTMVSTAMAKLEGNYQELIQLVAQHEKELNVYADRLDWEKKSDALLTQAHSLQEQLRNLDEEKKALHLSSRIDDNKLSESQQRLCDLQQPLADILNLKKSMDEANDVMKTSYDTLLTQPIPQLVMDRHKDIHGVVARVSDLADQLEKELDLIEKRRQWEHSADEALGSSLDLEQRLEEFIRNEARWQQSSELQHLADLDTKFSKWQDTVASQSEKLAKIRTTLDDLFDNQHLYRSDALSRRSHELEGAQDRLASLLSFGFQVKSQHQQYAECMQQAQQLESNAEILRKQIEKGSDTTAELEKFMQEVESFGHTACNISYPVRNFRGHDVRSRNQDDTANTVMQETLHVRQSRIEQLPAVLKAAVDAQQMQNEKKAAVDAYMTESRNLKEWITSKLDALDDVSALNDTSSVQDLRTAATTMDAIHSAVQANDTTFSSLGVKALKLEDDEDVQRQHEALTQLWCTLAERLSTDAKDTLNTRLHAAEYNESTQQLSNQCRSIQSAMDDIQTSDLSETKLGEWRDQIESLKTQLYETVGVQATNEAERETYKQLSLEHGKLLTTLDDLNKKLRNRELLDDYRTRTDALVAFFKDTTDRLDSLQQEYGVITGASDDENQCRLFNDEYNAMQRTVQEKMEDYREQQSFYRALQLQEIDTSNVEAEHEALDNVQKAVVSKLDAVRLAASLAIQWKDLHATLHAVECESNKINDMGSANDQEEDDTKEAESQLAAMDARLATASAMSDKLSTTGDDHNKQYFQERYNKLSAAISEARQQLEARKANAKERADLAAFVEAANKLKEDAEKEQQRVRERTEGVAAICQEIGQRQQDTQSALEQEYRKRVSSTAVTEADVFDKLVEKCDELATKPVMDGIALSNARQAVDSLKEAIDEEKKINDMVRRALGHSKTADNITSWISNCRNAIETAAGDMELSDDKYIDEDVQDIQTKMDNFSSVVDSFVEMTSRIMNDAVTQGGSAVANEVVQVRAQRVDVDWKALQKEFADLQAAMTRTSKGIAIVRQMKRVLQLCGDARERVGRLESNSTRLTITGHALSDMLREQDVLAAQQELDTIEEKVNSQVAQELTKLDEMLDDLENADDTFAQQRNEMSSAVSNLTTAMAEKKQQLGRALDVGRCLVITDDIEVLVSALEDAATKASNGNKENSKADLQARVIELDARYKYYERKIVQSLDAAQLAADDITYEDDRELVLRHVRELRERWEVIDRQVQSQKAELNKSLAASRPLINRTRKSSLPTRKASHFLRDRDRSPSRLPTSTSSSLHQQNNNNNNTSLLLAASSRLAKSTSSSHVPAPSPRPSGMSRSKLVPPSQRRTASRSATNAKPPAPSSSSARPSIHVTPANKYVADPHNDLDMEIGRIVNETPYKIKVKMVPGEVGRYWFGDANPKLAYCRVLKSKMVMVRVGGGWMELTEFLRQHALLEGDFIPRGSAAAAATSGVAEEQQENVPRIREGFIETRKQRQRIRERSPSSSFKGDAPPFSSSSSSSTTLLSPPAPTNSSGGSRSTPQNAQKGYIDGDRYITVDRFGNQLEVKMTKATMHQSSSSNTRRKPAIPLTQRNKQ</sequence>
<name>A0A068SDZ5_9FUNG</name>
<evidence type="ECO:0000313" key="7">
    <source>
        <dbReference type="EMBL" id="CDH60027.1"/>
    </source>
</evidence>
<feature type="compositionally biased region" description="Polar residues" evidence="5">
    <location>
        <begin position="180"/>
        <end position="191"/>
    </location>
</feature>
<keyword evidence="4" id="KW-0175">Coiled coil</keyword>
<feature type="compositionally biased region" description="Low complexity" evidence="5">
    <location>
        <begin position="2502"/>
        <end position="2519"/>
    </location>
</feature>
<organism evidence="7 8">
    <name type="scientific">Lichtheimia corymbifera JMRC:FSU:9682</name>
    <dbReference type="NCBI Taxonomy" id="1263082"/>
    <lineage>
        <taxon>Eukaryota</taxon>
        <taxon>Fungi</taxon>
        <taxon>Fungi incertae sedis</taxon>
        <taxon>Mucoromycota</taxon>
        <taxon>Mucoromycotina</taxon>
        <taxon>Mucoromycetes</taxon>
        <taxon>Mucorales</taxon>
        <taxon>Lichtheimiaceae</taxon>
        <taxon>Lichtheimia</taxon>
    </lineage>
</organism>
<feature type="coiled-coil region" evidence="4">
    <location>
        <begin position="1179"/>
        <end position="1240"/>
    </location>
</feature>
<feature type="coiled-coil region" evidence="4">
    <location>
        <begin position="2228"/>
        <end position="2273"/>
    </location>
</feature>
<dbReference type="InterPro" id="IPR036534">
    <property type="entry name" value="GAR_dom_sf"/>
</dbReference>
<feature type="coiled-coil region" evidence="4">
    <location>
        <begin position="1433"/>
        <end position="1467"/>
    </location>
</feature>
<dbReference type="VEuPathDB" id="FungiDB:LCOR_10826.1"/>
<feature type="compositionally biased region" description="Low complexity" evidence="5">
    <location>
        <begin position="2660"/>
        <end position="2683"/>
    </location>
</feature>
<feature type="domain" description="GAR" evidence="6">
    <location>
        <begin position="2531"/>
        <end position="2605"/>
    </location>
</feature>
<protein>
    <recommendedName>
        <fullName evidence="6">GAR domain-containing protein</fullName>
    </recommendedName>
</protein>
<evidence type="ECO:0000256" key="1">
    <source>
        <dbReference type="ARBA" id="ARBA00004245"/>
    </source>
</evidence>
<feature type="compositionally biased region" description="Low complexity" evidence="5">
    <location>
        <begin position="2436"/>
        <end position="2473"/>
    </location>
</feature>
<dbReference type="Gene3D" id="3.30.920.20">
    <property type="entry name" value="Gas2-like domain"/>
    <property type="match status" value="1"/>
</dbReference>
<feature type="region of interest" description="Disordered" evidence="5">
    <location>
        <begin position="2409"/>
        <end position="2521"/>
    </location>
</feature>
<dbReference type="InterPro" id="IPR003108">
    <property type="entry name" value="GAR_dom"/>
</dbReference>
<dbReference type="GO" id="GO:0008017">
    <property type="term" value="F:microtubule binding"/>
    <property type="evidence" value="ECO:0007669"/>
    <property type="project" value="InterPro"/>
</dbReference>
<feature type="coiled-coil region" evidence="4">
    <location>
        <begin position="1882"/>
        <end position="1980"/>
    </location>
</feature>
<gene>
    <name evidence="7" type="ORF">LCOR_10826.1</name>
</gene>
<dbReference type="PANTHER" id="PTHR45615">
    <property type="entry name" value="MYOSIN HEAVY CHAIN, NON-MUSCLE"/>
    <property type="match status" value="1"/>
</dbReference>
<feature type="compositionally biased region" description="Basic and acidic residues" evidence="5">
    <location>
        <begin position="2631"/>
        <end position="2651"/>
    </location>
</feature>
<dbReference type="Pfam" id="PF02187">
    <property type="entry name" value="GAS2"/>
    <property type="match status" value="1"/>
</dbReference>